<proteinExistence type="predicted"/>
<gene>
    <name evidence="1" type="ORF">RLDS_06980</name>
</gene>
<dbReference type="AlphaFoldDB" id="T0J3K5"/>
<dbReference type="Proteomes" id="UP000015531">
    <property type="component" value="Unassembled WGS sequence"/>
</dbReference>
<keyword evidence="2" id="KW-1185">Reference proteome</keyword>
<name>T0J3K5_9SPHN</name>
<organism evidence="1 2">
    <name type="scientific">Sphingobium lactosutens DS20</name>
    <dbReference type="NCBI Taxonomy" id="1331060"/>
    <lineage>
        <taxon>Bacteria</taxon>
        <taxon>Pseudomonadati</taxon>
        <taxon>Pseudomonadota</taxon>
        <taxon>Alphaproteobacteria</taxon>
        <taxon>Sphingomonadales</taxon>
        <taxon>Sphingomonadaceae</taxon>
        <taxon>Sphingobium</taxon>
    </lineage>
</organism>
<comment type="caution">
    <text evidence="1">The sequence shown here is derived from an EMBL/GenBank/DDBJ whole genome shotgun (WGS) entry which is preliminary data.</text>
</comment>
<dbReference type="PATRIC" id="fig|1331060.3.peg.1315"/>
<accession>T0J3K5</accession>
<sequence length="52" mass="6403">MIDSVAQLRWRGIVRLSERRPLIDVDEDFHEYPCFSMKYDFLRLNHDVLYMI</sequence>
<dbReference type="EMBL" id="ATDP01000075">
    <property type="protein sequence ID" value="EQB16554.1"/>
    <property type="molecule type" value="Genomic_DNA"/>
</dbReference>
<reference evidence="1 2" key="1">
    <citation type="journal article" date="2013" name="Genome Announc.">
        <title>Draft Genome Sequence of Sphingobium lactosutens Strain DS20T, Isolated from a Hexachlorocyclohexane Dumpsite.</title>
        <authorList>
            <person name="Kumar R."/>
            <person name="Dwivedi V."/>
            <person name="Negi V."/>
            <person name="Khurana J.P."/>
            <person name="Lal R."/>
        </authorList>
    </citation>
    <scope>NUCLEOTIDE SEQUENCE [LARGE SCALE GENOMIC DNA]</scope>
    <source>
        <strain evidence="1 2">DS20</strain>
    </source>
</reference>
<evidence type="ECO:0000313" key="1">
    <source>
        <dbReference type="EMBL" id="EQB16554.1"/>
    </source>
</evidence>
<protein>
    <submittedName>
        <fullName evidence="1">Uncharacterized protein</fullName>
    </submittedName>
</protein>
<evidence type="ECO:0000313" key="2">
    <source>
        <dbReference type="Proteomes" id="UP000015531"/>
    </source>
</evidence>